<protein>
    <recommendedName>
        <fullName evidence="2">Pectate lyase superfamily protein domain-containing protein</fullName>
    </recommendedName>
</protein>
<dbReference type="SUPFAM" id="SSF51126">
    <property type="entry name" value="Pectin lyase-like"/>
    <property type="match status" value="1"/>
</dbReference>
<comment type="caution">
    <text evidence="1">The sequence shown here is derived from an EMBL/GenBank/DDBJ whole genome shotgun (WGS) entry which is preliminary data.</text>
</comment>
<organism evidence="1">
    <name type="scientific">marine sediment metagenome</name>
    <dbReference type="NCBI Taxonomy" id="412755"/>
    <lineage>
        <taxon>unclassified sequences</taxon>
        <taxon>metagenomes</taxon>
        <taxon>ecological metagenomes</taxon>
    </lineage>
</organism>
<dbReference type="InterPro" id="IPR012334">
    <property type="entry name" value="Pectin_lyas_fold"/>
</dbReference>
<reference evidence="1" key="1">
    <citation type="journal article" date="2015" name="Nature">
        <title>Complex archaea that bridge the gap between prokaryotes and eukaryotes.</title>
        <authorList>
            <person name="Spang A."/>
            <person name="Saw J.H."/>
            <person name="Jorgensen S.L."/>
            <person name="Zaremba-Niedzwiedzka K."/>
            <person name="Martijn J."/>
            <person name="Lind A.E."/>
            <person name="van Eijk R."/>
            <person name="Schleper C."/>
            <person name="Guy L."/>
            <person name="Ettema T.J."/>
        </authorList>
    </citation>
    <scope>NUCLEOTIDE SEQUENCE</scope>
</reference>
<gene>
    <name evidence="1" type="ORF">LCGC14_0470800</name>
</gene>
<evidence type="ECO:0008006" key="2">
    <source>
        <dbReference type="Google" id="ProtNLM"/>
    </source>
</evidence>
<dbReference type="Gene3D" id="2.160.20.10">
    <property type="entry name" value="Single-stranded right-handed beta-helix, Pectin lyase-like"/>
    <property type="match status" value="1"/>
</dbReference>
<dbReference type="AlphaFoldDB" id="A0A0F9UZ64"/>
<dbReference type="InterPro" id="IPR011050">
    <property type="entry name" value="Pectin_lyase_fold/virulence"/>
</dbReference>
<sequence>MVTLSPAPKLQFLDGNGDPVVGGKLTTYIAGTVTKLTTYTDSTRDTANTNPIILGSLGEADIWLDPLPYKYVLTTSTDGAVWTVDNVNANQVVNTSAYEKGSDAAAASHSSIITGHLIRTNYLDGNRTPESGSVLSYTGTTTLAKAGSWPHLTGKFYDLDGKEFVIAEAFVTPKQMGALGNGSTDDSIPIQRAINSGQNVRVPASSGNYRMTGGGVTFGGSNGSFDASGAGFEGAGEGSGTGFTFASANHLTPIHLGRVSDFSDGVLLEGASLLTLELDTIARCTRALVLETVSATHATCLDNNVKVQAINDSDNAIVMSADANGNVMQGNQIYCNFSSVNIATVRFSGSGLTPNWDSNTFTFSAIDPSVALTTARGLVNDSDSDLSRITWNVLDWFGGFHASAKYIESAATLNNVRWFLHFAENMASYGQFLFTGINNKIDFGLNQGGPSGSGLIAAQATSNNRASFNSGTPVTSNTMKCSFAVSGLASQASVTWFVYSPLSDGSSQILDFTPLDLQGLTLTKLKSVTGVANEIEVGFFNGTSGSVTASVELLIRIGKY</sequence>
<dbReference type="EMBL" id="LAZR01000498">
    <property type="protein sequence ID" value="KKN66546.1"/>
    <property type="molecule type" value="Genomic_DNA"/>
</dbReference>
<evidence type="ECO:0000313" key="1">
    <source>
        <dbReference type="EMBL" id="KKN66546.1"/>
    </source>
</evidence>
<accession>A0A0F9UZ64</accession>
<proteinExistence type="predicted"/>
<name>A0A0F9UZ64_9ZZZZ</name>